<evidence type="ECO:0000256" key="4">
    <source>
        <dbReference type="ARBA" id="ARBA00023159"/>
    </source>
</evidence>
<comment type="caution">
    <text evidence="9">The sequence shown here is derived from an EMBL/GenBank/DDBJ whole genome shotgun (WGS) entry which is preliminary data.</text>
</comment>
<dbReference type="PANTHER" id="PTHR35041">
    <property type="entry name" value="MEDIATOR OF RNA POLYMERASE II TRANSCRIPTION SUBUNIT 1"/>
    <property type="match status" value="1"/>
</dbReference>
<evidence type="ECO:0000256" key="7">
    <source>
        <dbReference type="RuleBase" id="RU364059"/>
    </source>
</evidence>
<evidence type="ECO:0000313" key="9">
    <source>
        <dbReference type="EMBL" id="KAA8915642.1"/>
    </source>
</evidence>
<keyword evidence="3 7" id="KW-0805">Transcription regulation</keyword>
<dbReference type="GO" id="GO:0045944">
    <property type="term" value="P:positive regulation of transcription by RNA polymerase II"/>
    <property type="evidence" value="ECO:0007669"/>
    <property type="project" value="UniProtKB-ARBA"/>
</dbReference>
<protein>
    <recommendedName>
        <fullName evidence="7">Mediator of RNA polymerase II transcription subunit 1</fullName>
    </recommendedName>
    <alternativeName>
        <fullName evidence="7">Mediator complex subunit 1</fullName>
    </alternativeName>
</protein>
<dbReference type="EMBL" id="SWFS01000153">
    <property type="protein sequence ID" value="KAA8915642.1"/>
    <property type="molecule type" value="Genomic_DNA"/>
</dbReference>
<dbReference type="Pfam" id="PF10744">
    <property type="entry name" value="Med1"/>
    <property type="match status" value="1"/>
</dbReference>
<keyword evidence="4 7" id="KW-0010">Activator</keyword>
<sequence>MMTVTPAMGGSGEDDYTASLQEMVSRLRKVPGRVSERAIRQLAVNNKLEVFEDQIAGGKRLSIGGLIILIDIDFKLPSGEVMDVKMSFASTTNPTNDATSFRSKNLSSTIDALLLKTLKQPRLDEFSRVLCFLSKGDQLSVAKAPDCFALIDEVSNALFKIYQGKEDPLLPYGVPELNPGCNAGLGVWYWTKNDHFDPVKHYVLWSVRQGSENPAGYSTEWVKSVNEDGSSVEWNEPSRIENSKAEFVLELAPPIKVPLHLAQELHEQVDGEVTSEECMGRYSRKVYVRENEGYSFEFMYANLVPSEMIRITEIPISHPKELPRILSKLRQLAIISTLWESVIEDSHRGELEQQSIDARMQQEEISFADAIMEEETLDQAKQGPSRLAASISLVQIDSERPAISITVQTVGSVTILPNPDGLEINCSSFSDDCRVKIEKNLQILQNIPLVCSAMVHHSRLSEAVAGGSSTQNIKSPNVGMHY</sequence>
<evidence type="ECO:0000256" key="5">
    <source>
        <dbReference type="ARBA" id="ARBA00023163"/>
    </source>
</evidence>
<accession>A0A642V8Q1</accession>
<feature type="domain" description="Mediator complex subunit Med1" evidence="8">
    <location>
        <begin position="21"/>
        <end position="343"/>
    </location>
</feature>
<dbReference type="PANTHER" id="PTHR35041:SF4">
    <property type="entry name" value="MEDIATOR OF RNA POLYMERASE II TRANSCRIPTION SUBUNIT 1"/>
    <property type="match status" value="1"/>
</dbReference>
<comment type="function">
    <text evidence="7">Component of the Mediator complex, a coactivator involved in the regulated transcription of nearly all RNA polymerase II-dependent genes. Mediator functions as a bridge to convey information from gene-specific regulatory proteins to the basal RNA polymerase II transcription machinery. Mediator is recruited to promoters by direct interactions with regulatory proteins and serves as a scaffold for the assembly of a functional preinitiation complex with RNA polymerase II and the general transcription factors.</text>
</comment>
<keyword evidence="10" id="KW-1185">Reference proteome</keyword>
<evidence type="ECO:0000256" key="6">
    <source>
        <dbReference type="ARBA" id="ARBA00023242"/>
    </source>
</evidence>
<comment type="subcellular location">
    <subcellularLocation>
        <location evidence="1 7">Nucleus</location>
    </subcellularLocation>
</comment>
<evidence type="ECO:0000256" key="2">
    <source>
        <dbReference type="ARBA" id="ARBA00006210"/>
    </source>
</evidence>
<dbReference type="AlphaFoldDB" id="A0A642V8Q1"/>
<evidence type="ECO:0000259" key="8">
    <source>
        <dbReference type="Pfam" id="PF10744"/>
    </source>
</evidence>
<dbReference type="Proteomes" id="UP000761534">
    <property type="component" value="Unassembled WGS sequence"/>
</dbReference>
<dbReference type="GO" id="GO:0003712">
    <property type="term" value="F:transcription coregulator activity"/>
    <property type="evidence" value="ECO:0007669"/>
    <property type="project" value="InterPro"/>
</dbReference>
<reference evidence="9" key="1">
    <citation type="journal article" date="2019" name="G3 (Bethesda)">
        <title>Genome Assemblies of Two Rare Opportunistic Yeast Pathogens: Diutina rugosa (syn. Candida rugosa) and Trichomonascus ciferrii (syn. Candida ciferrii).</title>
        <authorList>
            <person name="Mixao V."/>
            <person name="Saus E."/>
            <person name="Hansen A.P."/>
            <person name="Lass-Florl C."/>
            <person name="Gabaldon T."/>
        </authorList>
    </citation>
    <scope>NUCLEOTIDE SEQUENCE</scope>
    <source>
        <strain evidence="9">CBS 4856</strain>
    </source>
</reference>
<dbReference type="OrthoDB" id="4082178at2759"/>
<name>A0A642V8Q1_9ASCO</name>
<dbReference type="InterPro" id="IPR019680">
    <property type="entry name" value="Mediator_Med1"/>
</dbReference>
<comment type="similarity">
    <text evidence="2 7">Belongs to the Mediator complex subunit 1 family.</text>
</comment>
<evidence type="ECO:0000256" key="3">
    <source>
        <dbReference type="ARBA" id="ARBA00023015"/>
    </source>
</evidence>
<proteinExistence type="inferred from homology"/>
<evidence type="ECO:0000313" key="10">
    <source>
        <dbReference type="Proteomes" id="UP000761534"/>
    </source>
</evidence>
<keyword evidence="5 7" id="KW-0804">Transcription</keyword>
<dbReference type="VEuPathDB" id="FungiDB:TRICI_002223"/>
<evidence type="ECO:0000256" key="1">
    <source>
        <dbReference type="ARBA" id="ARBA00004123"/>
    </source>
</evidence>
<keyword evidence="6 7" id="KW-0539">Nucleus</keyword>
<organism evidence="9 10">
    <name type="scientific">Trichomonascus ciferrii</name>
    <dbReference type="NCBI Taxonomy" id="44093"/>
    <lineage>
        <taxon>Eukaryota</taxon>
        <taxon>Fungi</taxon>
        <taxon>Dikarya</taxon>
        <taxon>Ascomycota</taxon>
        <taxon>Saccharomycotina</taxon>
        <taxon>Dipodascomycetes</taxon>
        <taxon>Dipodascales</taxon>
        <taxon>Trichomonascaceae</taxon>
        <taxon>Trichomonascus</taxon>
        <taxon>Trichomonascus ciferrii complex</taxon>
    </lineage>
</organism>
<dbReference type="GO" id="GO:0016592">
    <property type="term" value="C:mediator complex"/>
    <property type="evidence" value="ECO:0007669"/>
    <property type="project" value="InterPro"/>
</dbReference>
<gene>
    <name evidence="9" type="ORF">TRICI_002223</name>
</gene>